<dbReference type="SUPFAM" id="SSF47203">
    <property type="entry name" value="Acyl-CoA dehydrogenase C-terminal domain-like"/>
    <property type="match status" value="1"/>
</dbReference>
<dbReference type="Gene3D" id="1.10.540.10">
    <property type="entry name" value="Acyl-CoA dehydrogenase/oxidase, N-terminal domain"/>
    <property type="match status" value="1"/>
</dbReference>
<dbReference type="GO" id="GO:0003995">
    <property type="term" value="F:acyl-CoA dehydrogenase activity"/>
    <property type="evidence" value="ECO:0007669"/>
    <property type="project" value="TreeGrafter"/>
</dbReference>
<dbReference type="PIRSF" id="PIRSF016578">
    <property type="entry name" value="HsaA"/>
    <property type="match status" value="1"/>
</dbReference>
<dbReference type="RefSeq" id="WP_175011107.1">
    <property type="nucleotide sequence ID" value="NZ_CABVQN010000003.1"/>
</dbReference>
<dbReference type="InterPro" id="IPR046373">
    <property type="entry name" value="Acyl-CoA_Oxase/DH_mid-dom_sf"/>
</dbReference>
<dbReference type="Proteomes" id="UP000494110">
    <property type="component" value="Unassembled WGS sequence"/>
</dbReference>
<dbReference type="GO" id="GO:0005737">
    <property type="term" value="C:cytoplasm"/>
    <property type="evidence" value="ECO:0007669"/>
    <property type="project" value="TreeGrafter"/>
</dbReference>
<evidence type="ECO:0000259" key="2">
    <source>
        <dbReference type="Pfam" id="PF08028"/>
    </source>
</evidence>
<dbReference type="GO" id="GO:0033539">
    <property type="term" value="P:fatty acid beta-oxidation using acyl-CoA dehydrogenase"/>
    <property type="evidence" value="ECO:0007669"/>
    <property type="project" value="TreeGrafter"/>
</dbReference>
<feature type="domain" description="Acyl-CoA dehydrogenase C-terminal" evidence="2">
    <location>
        <begin position="242"/>
        <end position="372"/>
    </location>
</feature>
<dbReference type="Gene3D" id="1.20.140.10">
    <property type="entry name" value="Butyryl-CoA Dehydrogenase, subunit A, domain 3"/>
    <property type="match status" value="1"/>
</dbReference>
<gene>
    <name evidence="3" type="ORF">BLA39750_00960</name>
</gene>
<dbReference type="InterPro" id="IPR036250">
    <property type="entry name" value="AcylCo_DH-like_C"/>
</dbReference>
<proteinExistence type="predicted"/>
<evidence type="ECO:0000256" key="1">
    <source>
        <dbReference type="ARBA" id="ARBA00023002"/>
    </source>
</evidence>
<dbReference type="Pfam" id="PF08028">
    <property type="entry name" value="Acyl-CoA_dh_2"/>
    <property type="match status" value="1"/>
</dbReference>
<accession>A0A6P2V1Z2</accession>
<dbReference type="GO" id="GO:0050660">
    <property type="term" value="F:flavin adenine dinucleotide binding"/>
    <property type="evidence" value="ECO:0007669"/>
    <property type="project" value="InterPro"/>
</dbReference>
<evidence type="ECO:0000313" key="4">
    <source>
        <dbReference type="Proteomes" id="UP000494110"/>
    </source>
</evidence>
<reference evidence="3 4" key="1">
    <citation type="submission" date="2019-09" db="EMBL/GenBank/DDBJ databases">
        <authorList>
            <person name="Depoorter E."/>
        </authorList>
    </citation>
    <scope>NUCLEOTIDE SEQUENCE [LARGE SCALE GENOMIC DNA]</scope>
    <source>
        <strain evidence="3">R-39750</strain>
    </source>
</reference>
<dbReference type="AlphaFoldDB" id="A0A6P2V1Z2"/>
<dbReference type="InterPro" id="IPR009100">
    <property type="entry name" value="AcylCoA_DH/oxidase_NM_dom_sf"/>
</dbReference>
<sequence length="387" mass="41576">MSANTTEQQWIKKAEELAPLLREMAPRTEELRTLSPAVADACRTSGVFRLLQPASYGGAEADYDVLLKVLEIMATGCPSTAWVGFNAASHNWMLAMWPKSAQDEVWGADADAVISSSLIYPAGKATLSDDGSEYTISGAWPFSSGVNLASWVMLGATVQNGESQGRRVIALVPKSQINVIDVWHVAGLTGTGSNNLEAKDLSVRREWVVDAESLSNATAPGLEINKAPIFKAPIFGLFPHLVAAVVLGNARGAYDEFIAGAAQRKTTYARLTPAQLVPLHLRIAEVAALITSSRLLLQADAEEAMRIARTGEATPMADQIRWRRNAAFAATQGTRAMDLLFAAYGGGGIYKSNHAQQRFRDAHAAISHIQVSWDINATEFGRLALGA</sequence>
<dbReference type="Gene3D" id="2.40.110.10">
    <property type="entry name" value="Butyryl-CoA Dehydrogenase, subunit A, domain 2"/>
    <property type="match status" value="1"/>
</dbReference>
<dbReference type="GO" id="GO:0016712">
    <property type="term" value="F:oxidoreductase activity, acting on paired donors, with incorporation or reduction of molecular oxygen, reduced flavin or flavoprotein as one donor, and incorporation of one atom of oxygen"/>
    <property type="evidence" value="ECO:0007669"/>
    <property type="project" value="TreeGrafter"/>
</dbReference>
<dbReference type="InterPro" id="IPR050741">
    <property type="entry name" value="Acyl-CoA_dehydrogenase"/>
</dbReference>
<evidence type="ECO:0000313" key="3">
    <source>
        <dbReference type="EMBL" id="VWC77200.1"/>
    </source>
</evidence>
<name>A0A6P2V1Z2_BURL3</name>
<dbReference type="InterPro" id="IPR037069">
    <property type="entry name" value="AcylCoA_DH/ox_N_sf"/>
</dbReference>
<organism evidence="3 4">
    <name type="scientific">Burkholderia lata (strain ATCC 17760 / DSM 23089 / LMG 22485 / NCIMB 9086 / R18194 / 383)</name>
    <dbReference type="NCBI Taxonomy" id="482957"/>
    <lineage>
        <taxon>Bacteria</taxon>
        <taxon>Pseudomonadati</taxon>
        <taxon>Pseudomonadota</taxon>
        <taxon>Betaproteobacteria</taxon>
        <taxon>Burkholderiales</taxon>
        <taxon>Burkholderiaceae</taxon>
        <taxon>Burkholderia</taxon>
        <taxon>Burkholderia cepacia complex</taxon>
    </lineage>
</organism>
<protein>
    <submittedName>
        <fullName evidence="3">Pigment protein</fullName>
    </submittedName>
</protein>
<dbReference type="SUPFAM" id="SSF56645">
    <property type="entry name" value="Acyl-CoA dehydrogenase NM domain-like"/>
    <property type="match status" value="1"/>
</dbReference>
<dbReference type="PANTHER" id="PTHR48083:SF19">
    <property type="entry name" value="FLAVIN-DEPENDENT MONOOXYGENASE, OXYGENASE SUBUNIT HSAA"/>
    <property type="match status" value="1"/>
</dbReference>
<keyword evidence="1" id="KW-0560">Oxidoreductase</keyword>
<dbReference type="EMBL" id="CABVQN010000003">
    <property type="protein sequence ID" value="VWC77200.1"/>
    <property type="molecule type" value="Genomic_DNA"/>
</dbReference>
<dbReference type="InterPro" id="IPR013107">
    <property type="entry name" value="Acyl-CoA_DH_C"/>
</dbReference>
<dbReference type="PANTHER" id="PTHR48083">
    <property type="entry name" value="MEDIUM-CHAIN SPECIFIC ACYL-COA DEHYDROGENASE, MITOCHONDRIAL-RELATED"/>
    <property type="match status" value="1"/>
</dbReference>